<protein>
    <submittedName>
        <fullName evidence="5">Leucine-rich repeat domain-containing protein</fullName>
    </submittedName>
</protein>
<evidence type="ECO:0000259" key="4">
    <source>
        <dbReference type="Pfam" id="PF07833"/>
    </source>
</evidence>
<proteinExistence type="predicted"/>
<dbReference type="Proteomes" id="UP000614200">
    <property type="component" value="Unassembled WGS sequence"/>
</dbReference>
<name>A0ABR9ZWA5_9FIRM</name>
<dbReference type="InterPro" id="IPR050836">
    <property type="entry name" value="SDS22/Internalin_LRR"/>
</dbReference>
<sequence length="851" mass="96100">MKKVLFLIVTLCFAMSYACYADEGFYLDGVNGKIYFDETSDKPFFSESRSIMVPGDAMAQFNGGKWTVNADGTVFSIELEDVKIEGSSKSDKVLVNGQETLLENKPISKAGKCYLPFYEIDRLLGLASMQKIDFDNEAVDSSDINSRYMKWDRYVPIADEHLLDVLCEITGSFDNQIRVSELKDLWSLDLRSHNVEDIDFVKYCSNLSELILSNTQITDISPLKNLKKLQRLDLDGNYIVDLSPIADLTELEILDVSSNDIKDISCLKQLRKLKVANFIGNDISDISMLKNAILLEQLYLSSNQIEDISPLAELEHLNNLWLSNNRISDLSVFAPGNGICKNLQILGLNNNLVTDVSDLQNIQYEFLSLYLSHNKIEDISTLGQVKKLQGSEYTQMDQQGNVFRNFGSLNLSENQITDISPLKNTKGHYLNLSGNRIENIDVLSNWDFADSIKLSNNQIVNIGALSGMENLNELDLSGNQIEAISPLLELKSLKILKLGDNQISDLSCLSNHDKLEILSFYNNQVKDLSFVKTLENLERIHFEGNPIPSGKGLESLKLSKVLSDEMNLTNWRAHLDNRLEVLPTVSTLEGTLFVDEFIELKDKAAQKAINQKLHHDMDMPVLRSDVQAITELSFATDEIKDYSFLKSFDNLRHVWVKDVDEIEAVQANVSEACRVFLNQEVIFDDPQIESAIRHQVHIKKGPVYTDRLSVILDLKIKGGTFTSLGAIKDCINLVELTLDDGSLKDLSGIENLKDLVDLSLDNNQIDDISLLGELDNLVRLYLENNKIDDIKPLKSLVNLEEIDLDHNKVEDITVLKELDQLIFVFIRDNLVSDADTVEFLRDRGVYVHETE</sequence>
<evidence type="ECO:0000313" key="6">
    <source>
        <dbReference type="Proteomes" id="UP000614200"/>
    </source>
</evidence>
<dbReference type="PANTHER" id="PTHR46652">
    <property type="entry name" value="LEUCINE-RICH REPEAT AND IQ DOMAIN-CONTAINING PROTEIN 1-RELATED"/>
    <property type="match status" value="1"/>
</dbReference>
<dbReference type="InterPro" id="IPR003591">
    <property type="entry name" value="Leu-rich_rpt_typical-subtyp"/>
</dbReference>
<dbReference type="PROSITE" id="PS51450">
    <property type="entry name" value="LRR"/>
    <property type="match status" value="13"/>
</dbReference>
<dbReference type="Pfam" id="PF07833">
    <property type="entry name" value="Cu_amine_oxidN1"/>
    <property type="match status" value="1"/>
</dbReference>
<accession>A0ABR9ZWA5</accession>
<dbReference type="Gene3D" id="3.80.10.10">
    <property type="entry name" value="Ribonuclease Inhibitor"/>
    <property type="match status" value="3"/>
</dbReference>
<dbReference type="Pfam" id="PF12799">
    <property type="entry name" value="LRR_4"/>
    <property type="match status" value="4"/>
</dbReference>
<dbReference type="InterPro" id="IPR001611">
    <property type="entry name" value="Leu-rich_rpt"/>
</dbReference>
<evidence type="ECO:0000256" key="3">
    <source>
        <dbReference type="SAM" id="SignalP"/>
    </source>
</evidence>
<evidence type="ECO:0000256" key="2">
    <source>
        <dbReference type="ARBA" id="ARBA00022737"/>
    </source>
</evidence>
<feature type="chain" id="PRO_5045793855" evidence="3">
    <location>
        <begin position="22"/>
        <end position="851"/>
    </location>
</feature>
<keyword evidence="2" id="KW-0677">Repeat</keyword>
<dbReference type="EMBL" id="JADKNH010000008">
    <property type="protein sequence ID" value="MBF4694261.1"/>
    <property type="molecule type" value="Genomic_DNA"/>
</dbReference>
<gene>
    <name evidence="5" type="ORF">ISU02_14150</name>
</gene>
<dbReference type="SMART" id="SM00365">
    <property type="entry name" value="LRR_SD22"/>
    <property type="match status" value="12"/>
</dbReference>
<dbReference type="InterPro" id="IPR036582">
    <property type="entry name" value="Mao_N_sf"/>
</dbReference>
<comment type="caution">
    <text evidence="5">The sequence shown here is derived from an EMBL/GenBank/DDBJ whole genome shotgun (WGS) entry which is preliminary data.</text>
</comment>
<dbReference type="SMART" id="SM00369">
    <property type="entry name" value="LRR_TYP"/>
    <property type="match status" value="8"/>
</dbReference>
<dbReference type="PROSITE" id="PS51257">
    <property type="entry name" value="PROKAR_LIPOPROTEIN"/>
    <property type="match status" value="1"/>
</dbReference>
<dbReference type="SUPFAM" id="SSF52058">
    <property type="entry name" value="L domain-like"/>
    <property type="match status" value="3"/>
</dbReference>
<keyword evidence="1" id="KW-0433">Leucine-rich repeat</keyword>
<reference evidence="5 6" key="1">
    <citation type="submission" date="2020-11" db="EMBL/GenBank/DDBJ databases">
        <title>Fusibacter basophilias sp. nov.</title>
        <authorList>
            <person name="Qiu D."/>
        </authorList>
    </citation>
    <scope>NUCLEOTIDE SEQUENCE [LARGE SCALE GENOMIC DNA]</scope>
    <source>
        <strain evidence="5 6">Q10-2</strain>
    </source>
</reference>
<evidence type="ECO:0000313" key="5">
    <source>
        <dbReference type="EMBL" id="MBF4694261.1"/>
    </source>
</evidence>
<evidence type="ECO:0000256" key="1">
    <source>
        <dbReference type="ARBA" id="ARBA00022614"/>
    </source>
</evidence>
<feature type="signal peptide" evidence="3">
    <location>
        <begin position="1"/>
        <end position="21"/>
    </location>
</feature>
<dbReference type="InterPro" id="IPR012854">
    <property type="entry name" value="Cu_amine_oxidase-like_N"/>
</dbReference>
<dbReference type="SUPFAM" id="SSF55383">
    <property type="entry name" value="Copper amine oxidase, domain N"/>
    <property type="match status" value="1"/>
</dbReference>
<dbReference type="RefSeq" id="WP_194702497.1">
    <property type="nucleotide sequence ID" value="NZ_JADKNH010000008.1"/>
</dbReference>
<keyword evidence="3" id="KW-0732">Signal</keyword>
<organism evidence="5 6">
    <name type="scientific">Fusibacter ferrireducens</name>
    <dbReference type="NCBI Taxonomy" id="2785058"/>
    <lineage>
        <taxon>Bacteria</taxon>
        <taxon>Bacillati</taxon>
        <taxon>Bacillota</taxon>
        <taxon>Clostridia</taxon>
        <taxon>Eubacteriales</taxon>
        <taxon>Eubacteriales Family XII. Incertae Sedis</taxon>
        <taxon>Fusibacter</taxon>
    </lineage>
</organism>
<keyword evidence="6" id="KW-1185">Reference proteome</keyword>
<dbReference type="InterPro" id="IPR032675">
    <property type="entry name" value="LRR_dom_sf"/>
</dbReference>
<dbReference type="InterPro" id="IPR025875">
    <property type="entry name" value="Leu-rich_rpt_4"/>
</dbReference>
<dbReference type="PANTHER" id="PTHR46652:SF3">
    <property type="entry name" value="LEUCINE-RICH REPEAT-CONTAINING PROTEIN 9"/>
    <property type="match status" value="1"/>
</dbReference>
<feature type="domain" description="Copper amine oxidase-like N-terminal" evidence="4">
    <location>
        <begin position="31"/>
        <end position="125"/>
    </location>
</feature>